<proteinExistence type="predicted"/>
<gene>
    <name evidence="2" type="ORF">IFM89_027733</name>
</gene>
<reference evidence="2 3" key="1">
    <citation type="submission" date="2020-10" db="EMBL/GenBank/DDBJ databases">
        <title>The Coptis chinensis genome and diversification of protoberbering-type alkaloids.</title>
        <authorList>
            <person name="Wang B."/>
            <person name="Shu S."/>
            <person name="Song C."/>
            <person name="Liu Y."/>
        </authorList>
    </citation>
    <scope>NUCLEOTIDE SEQUENCE [LARGE SCALE GENOMIC DNA]</scope>
    <source>
        <strain evidence="2">HL-2020</strain>
        <tissue evidence="2">Leaf</tissue>
    </source>
</reference>
<feature type="domain" description="COG4 transport protein middle alpha-helical bundle" evidence="1">
    <location>
        <begin position="533"/>
        <end position="732"/>
    </location>
</feature>
<dbReference type="SMART" id="SM00762">
    <property type="entry name" value="Cog4"/>
    <property type="match status" value="1"/>
</dbReference>
<evidence type="ECO:0000313" key="2">
    <source>
        <dbReference type="EMBL" id="KAF9606689.1"/>
    </source>
</evidence>
<organism evidence="2 3">
    <name type="scientific">Coptis chinensis</name>
    <dbReference type="NCBI Taxonomy" id="261450"/>
    <lineage>
        <taxon>Eukaryota</taxon>
        <taxon>Viridiplantae</taxon>
        <taxon>Streptophyta</taxon>
        <taxon>Embryophyta</taxon>
        <taxon>Tracheophyta</taxon>
        <taxon>Spermatophyta</taxon>
        <taxon>Magnoliopsida</taxon>
        <taxon>Ranunculales</taxon>
        <taxon>Ranunculaceae</taxon>
        <taxon>Coptidoideae</taxon>
        <taxon>Coptis</taxon>
    </lineage>
</organism>
<accession>A0A835HWW6</accession>
<comment type="caution">
    <text evidence="2">The sequence shown here is derived from an EMBL/GenBank/DDBJ whole genome shotgun (WGS) entry which is preliminary data.</text>
</comment>
<dbReference type="Pfam" id="PF08318">
    <property type="entry name" value="COG4_m"/>
    <property type="match status" value="1"/>
</dbReference>
<dbReference type="InterPro" id="IPR013167">
    <property type="entry name" value="COG4_M"/>
</dbReference>
<evidence type="ECO:0000259" key="1">
    <source>
        <dbReference type="SMART" id="SM00762"/>
    </source>
</evidence>
<dbReference type="PANTHER" id="PTHR48428:SF1">
    <property type="entry name" value="PLANT-SPECIFIC TFIIB-RELATED PROTEIN PTF2"/>
    <property type="match status" value="1"/>
</dbReference>
<dbReference type="Gene3D" id="1.10.472.170">
    <property type="match status" value="1"/>
</dbReference>
<sequence length="733" mass="84161">MDPSSKTCKKCHQKRLIRDEITNNLVCESCGVEHEFDNFQPHFNISEGPQGTFIRVGSSSHNGDFNYKETKLYYSKLKIQEISKWLDFTPTRTNEVTRMIEEITDGDFGSGNWFSVLVGACCYVIMRKDNNLSSLSMSEVAVVIGCELHELGRMVVRVTGYLELELPEFDIVLSFERAIMVCHSFENVLKGDMVGKMIKQGRFLLNCAVKWFLTTGRQPVPVVVAVLIFVSELNGVEVSFDEVAKEMRAGNVTDENIVKNAPGIIQYMEIKSRLERGDKRKFIEMHEFHMEEIINECLRKETGFDFDDLSAENDSQYFEGETQNRISGNASSNDMDYAKISQECLSNMYRNFLSENHYVKSVDEEEKDYRKKRKKEAGIQVYKDWWSGMSDMSQKLFLEEILEKDVGFNGLPPSFVAGELAFKRRREKINAAKQRIDEIVQPPNSVTGDKKNMALVEGSQCRKQRKQREKVGYIDWEDCIIETLLLYHVKEEEIEQGHYKRMLDLYVFDSERTCHSFQLIYGMSSLKSDFGLAHRVLEGIVRKRLGAAVDQRDHSSILRFVKLFLPLGLEEEGLQVYVAYLKKVIAMRSRLEYEHLVEVMEQGGGGSEVNFVGCLMNLFRYIVLAVEENDEILKSLCGEDAISYAIIELQEECDSRGSLILKKYMEYRRLSRLASDINSYSKNLLSVAVVEGPDPKEIERYLDEILSLTQLGEDYTEFMVSKIKGLSSGPRIC</sequence>
<protein>
    <recommendedName>
        <fullName evidence="1">COG4 transport protein middle alpha-helical bundle domain-containing protein</fullName>
    </recommendedName>
</protein>
<dbReference type="AlphaFoldDB" id="A0A835HWW6"/>
<dbReference type="OrthoDB" id="511529at2759"/>
<evidence type="ECO:0000313" key="3">
    <source>
        <dbReference type="Proteomes" id="UP000631114"/>
    </source>
</evidence>
<name>A0A835HWW6_9MAGN</name>
<dbReference type="Proteomes" id="UP000631114">
    <property type="component" value="Unassembled WGS sequence"/>
</dbReference>
<keyword evidence="3" id="KW-1185">Reference proteome</keyword>
<dbReference type="PANTHER" id="PTHR48428">
    <property type="entry name" value="PLANT-SPECIFIC TFIIB-RELATED PROTEIN PTF2"/>
    <property type="match status" value="1"/>
</dbReference>
<dbReference type="InterPro" id="IPR053340">
    <property type="entry name" value="PTF2"/>
</dbReference>
<dbReference type="EMBL" id="JADFTS010000005">
    <property type="protein sequence ID" value="KAF9606689.1"/>
    <property type="molecule type" value="Genomic_DNA"/>
</dbReference>